<dbReference type="HOGENOM" id="CLU_1793264_0_0_3"/>
<gene>
    <name evidence="2" type="ORF">Cri9333_2820</name>
</gene>
<sequence length="144" mass="16269">MKAATGKAVKRIYTDEGLRALAYLILKTRAVKRWSRRKFARESGVGSDQTIKRLEENIYPAIRPSEPAPYTLDAIATALISKQELIADSTDNSEITGNDLYSLCRGQWEIPPERQKLTQEEAEFLQRSTPNLPQDLCVSQEDIT</sequence>
<name>K9W0D0_9CYAN</name>
<reference evidence="2 3" key="1">
    <citation type="submission" date="2012-06" db="EMBL/GenBank/DDBJ databases">
        <title>Finished chromosome of genome of Crinalium epipsammum PCC 9333.</title>
        <authorList>
            <consortium name="US DOE Joint Genome Institute"/>
            <person name="Gugger M."/>
            <person name="Coursin T."/>
            <person name="Rippka R."/>
            <person name="Tandeau De Marsac N."/>
            <person name="Huntemann M."/>
            <person name="Wei C.-L."/>
            <person name="Han J."/>
            <person name="Detter J.C."/>
            <person name="Han C."/>
            <person name="Tapia R."/>
            <person name="Davenport K."/>
            <person name="Daligault H."/>
            <person name="Erkkila T."/>
            <person name="Gu W."/>
            <person name="Munk A.C.C."/>
            <person name="Teshima H."/>
            <person name="Xu Y."/>
            <person name="Chain P."/>
            <person name="Chen A."/>
            <person name="Krypides N."/>
            <person name="Mavromatis K."/>
            <person name="Markowitz V."/>
            <person name="Szeto E."/>
            <person name="Ivanova N."/>
            <person name="Mikhailova N."/>
            <person name="Ovchinnikova G."/>
            <person name="Pagani I."/>
            <person name="Pati A."/>
            <person name="Goodwin L."/>
            <person name="Peters L."/>
            <person name="Pitluck S."/>
            <person name="Woyke T."/>
            <person name="Kerfeld C."/>
        </authorList>
    </citation>
    <scope>NUCLEOTIDE SEQUENCE [LARGE SCALE GENOMIC DNA]</scope>
    <source>
        <strain evidence="2 3">PCC 9333</strain>
    </source>
</reference>
<proteinExistence type="predicted"/>
<keyword evidence="3" id="KW-1185">Reference proteome</keyword>
<dbReference type="AlphaFoldDB" id="K9W0D0"/>
<dbReference type="InterPro" id="IPR010982">
    <property type="entry name" value="Lambda_DNA-bd_dom_sf"/>
</dbReference>
<feature type="region of interest" description="Disordered" evidence="1">
    <location>
        <begin position="122"/>
        <end position="144"/>
    </location>
</feature>
<evidence type="ECO:0000256" key="1">
    <source>
        <dbReference type="SAM" id="MobiDB-lite"/>
    </source>
</evidence>
<dbReference type="Gene3D" id="1.10.260.40">
    <property type="entry name" value="lambda repressor-like DNA-binding domains"/>
    <property type="match status" value="1"/>
</dbReference>
<dbReference type="EMBL" id="CP003620">
    <property type="protein sequence ID" value="AFZ13666.1"/>
    <property type="molecule type" value="Genomic_DNA"/>
</dbReference>
<dbReference type="STRING" id="1173022.Cri9333_2820"/>
<organism evidence="2 3">
    <name type="scientific">Crinalium epipsammum PCC 9333</name>
    <dbReference type="NCBI Taxonomy" id="1173022"/>
    <lineage>
        <taxon>Bacteria</taxon>
        <taxon>Bacillati</taxon>
        <taxon>Cyanobacteriota</taxon>
        <taxon>Cyanophyceae</taxon>
        <taxon>Gomontiellales</taxon>
        <taxon>Gomontiellaceae</taxon>
        <taxon>Crinalium</taxon>
    </lineage>
</organism>
<evidence type="ECO:0000313" key="2">
    <source>
        <dbReference type="EMBL" id="AFZ13666.1"/>
    </source>
</evidence>
<dbReference type="KEGG" id="cep:Cri9333_2820"/>
<protein>
    <submittedName>
        <fullName evidence="2">Uncharacterized protein</fullName>
    </submittedName>
</protein>
<evidence type="ECO:0000313" key="3">
    <source>
        <dbReference type="Proteomes" id="UP000010472"/>
    </source>
</evidence>
<dbReference type="Proteomes" id="UP000010472">
    <property type="component" value="Chromosome"/>
</dbReference>
<dbReference type="GO" id="GO:0003677">
    <property type="term" value="F:DNA binding"/>
    <property type="evidence" value="ECO:0007669"/>
    <property type="project" value="InterPro"/>
</dbReference>
<accession>K9W0D0</accession>
<dbReference type="RefSeq" id="WP_015203775.1">
    <property type="nucleotide sequence ID" value="NC_019753.1"/>
</dbReference>